<dbReference type="EMBL" id="JAGIOJ010000002">
    <property type="protein sequence ID" value="MBP2400498.1"/>
    <property type="molecule type" value="Genomic_DNA"/>
</dbReference>
<evidence type="ECO:0000313" key="1">
    <source>
        <dbReference type="EMBL" id="MBP2400498.1"/>
    </source>
</evidence>
<sequence length="42" mass="4673">MSASLYLDSLITVLLEQGKGELPNLSYLLNVDQQEQLPVDKP</sequence>
<proteinExistence type="predicted"/>
<keyword evidence="2" id="KW-1185">Reference proteome</keyword>
<reference evidence="1 2" key="1">
    <citation type="submission" date="2021-03" db="EMBL/GenBank/DDBJ databases">
        <title>Sequencing the genomes of 1000 actinobacteria strains.</title>
        <authorList>
            <person name="Klenk H.-P."/>
        </authorList>
    </citation>
    <scope>NUCLEOTIDE SEQUENCE [LARGE SCALE GENOMIC DNA]</scope>
    <source>
        <strain evidence="1 2">DSM 20168</strain>
    </source>
</reference>
<name>A0ABS4XXR3_GLUPR</name>
<comment type="caution">
    <text evidence="1">The sequence shown here is derived from an EMBL/GenBank/DDBJ whole genome shotgun (WGS) entry which is preliminary data.</text>
</comment>
<accession>A0ABS4XXR3</accession>
<organism evidence="1 2">
    <name type="scientific">Glutamicibacter protophormiae</name>
    <name type="common">Brevibacterium protophormiae</name>
    <dbReference type="NCBI Taxonomy" id="37930"/>
    <lineage>
        <taxon>Bacteria</taxon>
        <taxon>Bacillati</taxon>
        <taxon>Actinomycetota</taxon>
        <taxon>Actinomycetes</taxon>
        <taxon>Micrococcales</taxon>
        <taxon>Micrococcaceae</taxon>
        <taxon>Glutamicibacter</taxon>
    </lineage>
</organism>
<dbReference type="Proteomes" id="UP001195422">
    <property type="component" value="Unassembled WGS sequence"/>
</dbReference>
<dbReference type="RefSeq" id="WP_268240085.1">
    <property type="nucleotide sequence ID" value="NZ_BMPH01000020.1"/>
</dbReference>
<protein>
    <submittedName>
        <fullName evidence="1">Uncharacterized protein</fullName>
    </submittedName>
</protein>
<evidence type="ECO:0000313" key="2">
    <source>
        <dbReference type="Proteomes" id="UP001195422"/>
    </source>
</evidence>
<gene>
    <name evidence="1" type="ORF">JOF39_003658</name>
</gene>